<keyword evidence="3" id="KW-1185">Reference proteome</keyword>
<dbReference type="InterPro" id="IPR045936">
    <property type="entry name" value="DUF6356"/>
</dbReference>
<dbReference type="Pfam" id="PF19883">
    <property type="entry name" value="DUF6356"/>
    <property type="match status" value="1"/>
</dbReference>
<dbReference type="EMBL" id="JFKE01000004">
    <property type="protein sequence ID" value="KAJ55382.1"/>
    <property type="molecule type" value="Genomic_DNA"/>
</dbReference>
<feature type="transmembrane region" description="Helical" evidence="1">
    <location>
        <begin position="20"/>
        <end position="48"/>
    </location>
</feature>
<keyword evidence="1" id="KW-1133">Transmembrane helix</keyword>
<proteinExistence type="predicted"/>
<accession>A0A037ZIL4</accession>
<organism evidence="2 3">
    <name type="scientific">Actibacterium mucosum KCTC 23349</name>
    <dbReference type="NCBI Taxonomy" id="1454373"/>
    <lineage>
        <taxon>Bacteria</taxon>
        <taxon>Pseudomonadati</taxon>
        <taxon>Pseudomonadota</taxon>
        <taxon>Alphaproteobacteria</taxon>
        <taxon>Rhodobacterales</taxon>
        <taxon>Roseobacteraceae</taxon>
        <taxon>Actibacterium</taxon>
    </lineage>
</organism>
<evidence type="ECO:0000256" key="1">
    <source>
        <dbReference type="SAM" id="Phobius"/>
    </source>
</evidence>
<keyword evidence="1" id="KW-0472">Membrane</keyword>
<sequence>MITRIFLTHPRSVEESYFEHAAFAGGFSIKLFGAAMAAAVHAVIPCLFEKTASRMIAEMYARTHNRGK</sequence>
<comment type="caution">
    <text evidence="2">The sequence shown here is derived from an EMBL/GenBank/DDBJ whole genome shotgun (WGS) entry which is preliminary data.</text>
</comment>
<protein>
    <recommendedName>
        <fullName evidence="4">Capsule biosynthesis protein</fullName>
    </recommendedName>
</protein>
<evidence type="ECO:0008006" key="4">
    <source>
        <dbReference type="Google" id="ProtNLM"/>
    </source>
</evidence>
<evidence type="ECO:0000313" key="2">
    <source>
        <dbReference type="EMBL" id="KAJ55382.1"/>
    </source>
</evidence>
<dbReference type="AlphaFoldDB" id="A0A037ZIL4"/>
<gene>
    <name evidence="2" type="ORF">ACMU_11850</name>
</gene>
<reference evidence="2 3" key="1">
    <citation type="submission" date="2014-03" db="EMBL/GenBank/DDBJ databases">
        <title>Draft Genome Sequence of Actibacterium mucosum KCTC 23349, a Marine Alphaproteobacterium with Complex Ionic Requirements Isolated from Mediterranean Seawater at Malvarrosa Beach, Valencia, Spain.</title>
        <authorList>
            <person name="Arahal D.R."/>
            <person name="Shao Z."/>
            <person name="Lai Q."/>
            <person name="Pujalte M.J."/>
        </authorList>
    </citation>
    <scope>NUCLEOTIDE SEQUENCE [LARGE SCALE GENOMIC DNA]</scope>
    <source>
        <strain evidence="2 3">KCTC 23349</strain>
    </source>
</reference>
<evidence type="ECO:0000313" key="3">
    <source>
        <dbReference type="Proteomes" id="UP000026249"/>
    </source>
</evidence>
<keyword evidence="1" id="KW-0812">Transmembrane</keyword>
<dbReference type="RefSeq" id="WP_035259139.1">
    <property type="nucleotide sequence ID" value="NZ_JFKE01000004.1"/>
</dbReference>
<name>A0A037ZIL4_9RHOB</name>
<dbReference type="OrthoDB" id="7652114at2"/>
<dbReference type="Proteomes" id="UP000026249">
    <property type="component" value="Unassembled WGS sequence"/>
</dbReference>